<dbReference type="Gene3D" id="3.30.70.1710">
    <property type="match status" value="2"/>
</dbReference>
<dbReference type="PIRSF" id="PIRSF034834">
    <property type="entry name" value="PduT"/>
    <property type="match status" value="1"/>
</dbReference>
<dbReference type="CDD" id="cd07053">
    <property type="entry name" value="BMC_PduT_repeat1"/>
    <property type="match status" value="1"/>
</dbReference>
<dbReference type="PANTHER" id="PTHR33941">
    <property type="entry name" value="PROPANEDIOL UTILIZATION PROTEIN PDUA"/>
    <property type="match status" value="1"/>
</dbReference>
<dbReference type="CDD" id="cd07054">
    <property type="entry name" value="BMC_PduT_repeat2"/>
    <property type="match status" value="1"/>
</dbReference>
<feature type="domain" description="BMC" evidence="4">
    <location>
        <begin position="108"/>
        <end position="194"/>
    </location>
</feature>
<evidence type="ECO:0000256" key="1">
    <source>
        <dbReference type="ARBA" id="ARBA00024322"/>
    </source>
</evidence>
<dbReference type="EMBL" id="FMIQ01000006">
    <property type="protein sequence ID" value="SCM51120.1"/>
    <property type="molecule type" value="Genomic_DNA"/>
</dbReference>
<evidence type="ECO:0000313" key="6">
    <source>
        <dbReference type="Proteomes" id="UP000094844"/>
    </source>
</evidence>
<dbReference type="InterPro" id="IPR044872">
    <property type="entry name" value="CcmK/CsoS1_BMC"/>
</dbReference>
<dbReference type="SUPFAM" id="SSF143414">
    <property type="entry name" value="CcmK-like"/>
    <property type="match status" value="2"/>
</dbReference>
<dbReference type="Pfam" id="PF00936">
    <property type="entry name" value="BMC"/>
    <property type="match status" value="2"/>
</dbReference>
<organism evidence="5 6">
    <name type="scientific">Hafnia alvei</name>
    <dbReference type="NCBI Taxonomy" id="569"/>
    <lineage>
        <taxon>Bacteria</taxon>
        <taxon>Pseudomonadati</taxon>
        <taxon>Pseudomonadota</taxon>
        <taxon>Gammaproteobacteria</taxon>
        <taxon>Enterobacterales</taxon>
        <taxon>Hafniaceae</taxon>
        <taxon>Hafnia</taxon>
    </lineage>
</organism>
<proteinExistence type="inferred from homology"/>
<dbReference type="Proteomes" id="UP000094844">
    <property type="component" value="Unassembled WGS sequence"/>
</dbReference>
<gene>
    <name evidence="5" type="ORF">BN1044_00573</name>
</gene>
<dbReference type="AlphaFoldDB" id="A0A1C6YWB4"/>
<dbReference type="OrthoDB" id="9791973at2"/>
<dbReference type="PROSITE" id="PS51930">
    <property type="entry name" value="BMC_2"/>
    <property type="match status" value="2"/>
</dbReference>
<protein>
    <submittedName>
        <fullName evidence="5">Carboxysome shell and ethanolamine utilization microcompartment protein CcmL/EutN</fullName>
    </submittedName>
</protein>
<dbReference type="STRING" id="569.A6V27_18960"/>
<accession>A0A1C6YWB4</accession>
<name>A0A1C6YWB4_HAFAL</name>
<keyword evidence="2" id="KW-1283">Bacterial microcompartment</keyword>
<dbReference type="PANTHER" id="PTHR33941:SF10">
    <property type="entry name" value="BACTERIAL MICROCOMPARTMENT SHELL PROTEIN EUTM"/>
    <property type="match status" value="1"/>
</dbReference>
<dbReference type="GO" id="GO:0031469">
    <property type="term" value="C:bacterial microcompartment"/>
    <property type="evidence" value="ECO:0007669"/>
    <property type="project" value="UniProtKB-SubCell"/>
</dbReference>
<dbReference type="SMART" id="SM00877">
    <property type="entry name" value="BMC"/>
    <property type="match status" value="2"/>
</dbReference>
<evidence type="ECO:0000256" key="2">
    <source>
        <dbReference type="ARBA" id="ARBA00024446"/>
    </source>
</evidence>
<evidence type="ECO:0000256" key="3">
    <source>
        <dbReference type="PROSITE-ProRule" id="PRU01278"/>
    </source>
</evidence>
<dbReference type="InterPro" id="IPR050575">
    <property type="entry name" value="BMC_shell"/>
</dbReference>
<evidence type="ECO:0000313" key="5">
    <source>
        <dbReference type="EMBL" id="SCM51120.1"/>
    </source>
</evidence>
<sequence>MVSQSRVITGVKTYNAIGMVELSSIAKGMQVTDFMLKSANVGLLMAKTVCPGKYVVMVGGDVAAVTQAISTGEHQGGTLLVDSFLLANVHPDVLPAISGVTDMPDKQAVGVIETFSVAACIEAADCAVKTANITLIRLHMAYGIGGKCYVVMSGDVAGVTTATQAASESAGEKGALVYSMVVPNPHPEFWQQLVS</sequence>
<comment type="subcellular location">
    <subcellularLocation>
        <location evidence="1">Bacterial microcompartment</location>
    </subcellularLocation>
</comment>
<dbReference type="InterPro" id="IPR000249">
    <property type="entry name" value="BMC_dom"/>
</dbReference>
<comment type="similarity">
    <text evidence="3">Belongs to the bacterial microcompartments protein family.</text>
</comment>
<reference evidence="5 6" key="1">
    <citation type="submission" date="2016-09" db="EMBL/GenBank/DDBJ databases">
        <authorList>
            <person name="Capua I."/>
            <person name="De Benedictis P."/>
            <person name="Joannis T."/>
            <person name="Lombin L.H."/>
            <person name="Cattoli G."/>
        </authorList>
    </citation>
    <scope>NUCLEOTIDE SEQUENCE [LARGE SCALE GENOMIC DNA]</scope>
    <source>
        <strain evidence="5 6">GB001</strain>
    </source>
</reference>
<dbReference type="InterPro" id="IPR037233">
    <property type="entry name" value="CcmK-like_sf"/>
</dbReference>
<dbReference type="InterPro" id="IPR011238">
    <property type="entry name" value="Micro_shell_prot_PduT"/>
</dbReference>
<evidence type="ECO:0000259" key="4">
    <source>
        <dbReference type="PROSITE" id="PS51930"/>
    </source>
</evidence>
<feature type="domain" description="BMC" evidence="4">
    <location>
        <begin position="16"/>
        <end position="98"/>
    </location>
</feature>